<keyword evidence="7" id="KW-1185">Reference proteome</keyword>
<evidence type="ECO:0000256" key="1">
    <source>
        <dbReference type="ARBA" id="ARBA00001971"/>
    </source>
</evidence>
<comment type="similarity">
    <text evidence="2">Belongs to the cytochrome P450 family.</text>
</comment>
<dbReference type="Proteomes" id="UP000030671">
    <property type="component" value="Unassembled WGS sequence"/>
</dbReference>
<dbReference type="GO" id="GO:0004497">
    <property type="term" value="F:monooxygenase activity"/>
    <property type="evidence" value="ECO:0007669"/>
    <property type="project" value="UniProtKB-KW"/>
</dbReference>
<dbReference type="GO" id="GO:0016705">
    <property type="term" value="F:oxidoreductase activity, acting on paired donors, with incorporation or reduction of molecular oxygen"/>
    <property type="evidence" value="ECO:0007669"/>
    <property type="project" value="InterPro"/>
</dbReference>
<dbReference type="OrthoDB" id="3248974at2759"/>
<dbReference type="RefSeq" id="XP_009545152.1">
    <property type="nucleotide sequence ID" value="XM_009546857.1"/>
</dbReference>
<dbReference type="InterPro" id="IPR036396">
    <property type="entry name" value="Cyt_P450_sf"/>
</dbReference>
<keyword evidence="5" id="KW-0408">Iron</keyword>
<dbReference type="GeneID" id="20667834"/>
<proteinExistence type="inferred from homology"/>
<accession>W4KAU1</accession>
<keyword evidence="3" id="KW-0479">Metal-binding</keyword>
<reference evidence="6 7" key="1">
    <citation type="journal article" date="2012" name="New Phytol.">
        <title>Insight into trade-off between wood decay and parasitism from the genome of a fungal forest pathogen.</title>
        <authorList>
            <person name="Olson A."/>
            <person name="Aerts A."/>
            <person name="Asiegbu F."/>
            <person name="Belbahri L."/>
            <person name="Bouzid O."/>
            <person name="Broberg A."/>
            <person name="Canback B."/>
            <person name="Coutinho P.M."/>
            <person name="Cullen D."/>
            <person name="Dalman K."/>
            <person name="Deflorio G."/>
            <person name="van Diepen L.T."/>
            <person name="Dunand C."/>
            <person name="Duplessis S."/>
            <person name="Durling M."/>
            <person name="Gonthier P."/>
            <person name="Grimwood J."/>
            <person name="Fossdal C.G."/>
            <person name="Hansson D."/>
            <person name="Henrissat B."/>
            <person name="Hietala A."/>
            <person name="Himmelstrand K."/>
            <person name="Hoffmeister D."/>
            <person name="Hogberg N."/>
            <person name="James T.Y."/>
            <person name="Karlsson M."/>
            <person name="Kohler A."/>
            <person name="Kues U."/>
            <person name="Lee Y.H."/>
            <person name="Lin Y.C."/>
            <person name="Lind M."/>
            <person name="Lindquist E."/>
            <person name="Lombard V."/>
            <person name="Lucas S."/>
            <person name="Lunden K."/>
            <person name="Morin E."/>
            <person name="Murat C."/>
            <person name="Park J."/>
            <person name="Raffaello T."/>
            <person name="Rouze P."/>
            <person name="Salamov A."/>
            <person name="Schmutz J."/>
            <person name="Solheim H."/>
            <person name="Stahlberg J."/>
            <person name="Velez H."/>
            <person name="de Vries R.P."/>
            <person name="Wiebenga A."/>
            <person name="Woodward S."/>
            <person name="Yakovlev I."/>
            <person name="Garbelotto M."/>
            <person name="Martin F."/>
            <person name="Grigoriev I.V."/>
            <person name="Stenlid J."/>
        </authorList>
    </citation>
    <scope>NUCLEOTIDE SEQUENCE [LARGE SCALE GENOMIC DNA]</scope>
    <source>
        <strain evidence="6 7">TC 32-1</strain>
    </source>
</reference>
<evidence type="ECO:0000313" key="7">
    <source>
        <dbReference type="Proteomes" id="UP000030671"/>
    </source>
</evidence>
<evidence type="ECO:0000256" key="3">
    <source>
        <dbReference type="ARBA" id="ARBA00022723"/>
    </source>
</evidence>
<comment type="cofactor">
    <cofactor evidence="1">
        <name>heme</name>
        <dbReference type="ChEBI" id="CHEBI:30413"/>
    </cofactor>
</comment>
<dbReference type="Pfam" id="PF00067">
    <property type="entry name" value="p450"/>
    <property type="match status" value="1"/>
</dbReference>
<dbReference type="SUPFAM" id="SSF48264">
    <property type="entry name" value="Cytochrome P450"/>
    <property type="match status" value="1"/>
</dbReference>
<sequence>MRKLDSFFREAQCFEGLGILNMPRLVLKPFTFSNGLSVPLGATWSVAMRPAHYDEENYADAALFNPLRFLDRTEDNESESRH</sequence>
<dbReference type="GO" id="GO:0005506">
    <property type="term" value="F:iron ion binding"/>
    <property type="evidence" value="ECO:0007669"/>
    <property type="project" value="InterPro"/>
</dbReference>
<dbReference type="InParanoid" id="W4KAU1"/>
<name>W4KAU1_HETIT</name>
<organism evidence="6 7">
    <name type="scientific">Heterobasidion irregulare (strain TC 32-1)</name>
    <dbReference type="NCBI Taxonomy" id="747525"/>
    <lineage>
        <taxon>Eukaryota</taxon>
        <taxon>Fungi</taxon>
        <taxon>Dikarya</taxon>
        <taxon>Basidiomycota</taxon>
        <taxon>Agaricomycotina</taxon>
        <taxon>Agaricomycetes</taxon>
        <taxon>Russulales</taxon>
        <taxon>Bondarzewiaceae</taxon>
        <taxon>Heterobasidion</taxon>
        <taxon>Heterobasidion annosum species complex</taxon>
    </lineage>
</organism>
<dbReference type="EMBL" id="KI925457">
    <property type="protein sequence ID" value="ETW82839.1"/>
    <property type="molecule type" value="Genomic_DNA"/>
</dbReference>
<protein>
    <submittedName>
        <fullName evidence="6">Cytochrome P450 monooxygenase 116</fullName>
    </submittedName>
</protein>
<gene>
    <name evidence="6" type="primary">cpm116</name>
    <name evidence="6" type="ORF">HETIRDRAFT_163253</name>
</gene>
<dbReference type="Gene3D" id="1.10.630.10">
    <property type="entry name" value="Cytochrome P450"/>
    <property type="match status" value="1"/>
</dbReference>
<evidence type="ECO:0000313" key="6">
    <source>
        <dbReference type="EMBL" id="ETW82839.1"/>
    </source>
</evidence>
<evidence type="ECO:0000256" key="2">
    <source>
        <dbReference type="ARBA" id="ARBA00010617"/>
    </source>
</evidence>
<keyword evidence="4" id="KW-0560">Oxidoreductase</keyword>
<keyword evidence="6" id="KW-0503">Monooxygenase</keyword>
<evidence type="ECO:0000256" key="4">
    <source>
        <dbReference type="ARBA" id="ARBA00023002"/>
    </source>
</evidence>
<dbReference type="PANTHER" id="PTHR46206">
    <property type="entry name" value="CYTOCHROME P450"/>
    <property type="match status" value="1"/>
</dbReference>
<evidence type="ECO:0000256" key="5">
    <source>
        <dbReference type="ARBA" id="ARBA00023004"/>
    </source>
</evidence>
<dbReference type="InterPro" id="IPR001128">
    <property type="entry name" value="Cyt_P450"/>
</dbReference>
<dbReference type="GO" id="GO:0020037">
    <property type="term" value="F:heme binding"/>
    <property type="evidence" value="ECO:0007669"/>
    <property type="project" value="InterPro"/>
</dbReference>
<dbReference type="AlphaFoldDB" id="W4KAU1"/>
<dbReference type="HOGENOM" id="CLU_2558552_0_0_1"/>
<dbReference type="KEGG" id="hir:HETIRDRAFT_163253"/>